<dbReference type="AlphaFoldDB" id="A0A7X0J1N8"/>
<dbReference type="GO" id="GO:0006508">
    <property type="term" value="P:proteolysis"/>
    <property type="evidence" value="ECO:0007669"/>
    <property type="project" value="InterPro"/>
</dbReference>
<proteinExistence type="predicted"/>
<dbReference type="EMBL" id="JACHCC010000004">
    <property type="protein sequence ID" value="MBB6499469.1"/>
    <property type="molecule type" value="Genomic_DNA"/>
</dbReference>
<dbReference type="PANTHER" id="PTHR12147:SF26">
    <property type="entry name" value="PEPTIDASE M28 DOMAIN-CONTAINING PROTEIN"/>
    <property type="match status" value="1"/>
</dbReference>
<dbReference type="Pfam" id="PF04389">
    <property type="entry name" value="Peptidase_M28"/>
    <property type="match status" value="1"/>
</dbReference>
<organism evidence="3 4">
    <name type="scientific">Pedobacter cryoconitis</name>
    <dbReference type="NCBI Taxonomy" id="188932"/>
    <lineage>
        <taxon>Bacteria</taxon>
        <taxon>Pseudomonadati</taxon>
        <taxon>Bacteroidota</taxon>
        <taxon>Sphingobacteriia</taxon>
        <taxon>Sphingobacteriales</taxon>
        <taxon>Sphingobacteriaceae</taxon>
        <taxon>Pedobacter</taxon>
    </lineage>
</organism>
<dbReference type="SUPFAM" id="SSF53187">
    <property type="entry name" value="Zn-dependent exopeptidases"/>
    <property type="match status" value="1"/>
</dbReference>
<feature type="domain" description="Peptidase M28" evidence="2">
    <location>
        <begin position="182"/>
        <end position="372"/>
    </location>
</feature>
<keyword evidence="1" id="KW-0732">Signal</keyword>
<evidence type="ECO:0000313" key="3">
    <source>
        <dbReference type="EMBL" id="MBB6499469.1"/>
    </source>
</evidence>
<reference evidence="3 4" key="1">
    <citation type="submission" date="2020-08" db="EMBL/GenBank/DDBJ databases">
        <title>Genomic Encyclopedia of Type Strains, Phase IV (KMG-V): Genome sequencing to study the core and pangenomes of soil and plant-associated prokaryotes.</title>
        <authorList>
            <person name="Whitman W."/>
        </authorList>
    </citation>
    <scope>NUCLEOTIDE SEQUENCE [LARGE SCALE GENOMIC DNA]</scope>
    <source>
        <strain evidence="3 4">M2T3</strain>
    </source>
</reference>
<feature type="signal peptide" evidence="1">
    <location>
        <begin position="1"/>
        <end position="18"/>
    </location>
</feature>
<gene>
    <name evidence="3" type="ORF">HDF25_001611</name>
</gene>
<name>A0A7X0J1N8_9SPHI</name>
<dbReference type="RefSeq" id="WP_184624208.1">
    <property type="nucleotide sequence ID" value="NZ_JACHCC010000004.1"/>
</dbReference>
<dbReference type="PANTHER" id="PTHR12147">
    <property type="entry name" value="METALLOPEPTIDASE M28 FAMILY MEMBER"/>
    <property type="match status" value="1"/>
</dbReference>
<dbReference type="InterPro" id="IPR045175">
    <property type="entry name" value="M28_fam"/>
</dbReference>
<dbReference type="GO" id="GO:0008235">
    <property type="term" value="F:metalloexopeptidase activity"/>
    <property type="evidence" value="ECO:0007669"/>
    <property type="project" value="InterPro"/>
</dbReference>
<protein>
    <recommendedName>
        <fullName evidence="2">Peptidase M28 domain-containing protein</fullName>
    </recommendedName>
</protein>
<accession>A0A7X0J1N8</accession>
<dbReference type="InterPro" id="IPR007484">
    <property type="entry name" value="Peptidase_M28"/>
</dbReference>
<sequence length="384" mass="42345">MKRILLPLFIALATVVSAQDLPAARKTLDTLTSATLWGRGYTKNGMARAATYLCNEFKAAGLQPMKGTDFRQNFSYPANIFPGKMEVTINGKKLIPGQDFIIEPSSRSLRNHLKLEQKDSITFLNPSERLFVVLQNKLTWSVAPAVGDYTAVLVSKNSLKSTPETIDVDIEQQLIPEFQASNICGLVKGTKYPDSILMITAHYDHLGGMGEQTYFPGANDNASGTALLLSLARYYAANPAPYSIAFVCFAGEEAGLKGSSYFTKTPLIPLNEIRFLINMDMVGTGEKGITVVNATLHPKEFALLNQINDQHQYLSKINPRGKAANSDHYYFTENGVPAFFIYTQGGISAYHDIYDRASTLPLTKFADLFHLLIDFNNALMKPSS</sequence>
<dbReference type="Proteomes" id="UP000521017">
    <property type="component" value="Unassembled WGS sequence"/>
</dbReference>
<comment type="caution">
    <text evidence="3">The sequence shown here is derived from an EMBL/GenBank/DDBJ whole genome shotgun (WGS) entry which is preliminary data.</text>
</comment>
<feature type="chain" id="PRO_5030814018" description="Peptidase M28 domain-containing protein" evidence="1">
    <location>
        <begin position="19"/>
        <end position="384"/>
    </location>
</feature>
<dbReference type="Gene3D" id="3.40.630.10">
    <property type="entry name" value="Zn peptidases"/>
    <property type="match status" value="1"/>
</dbReference>
<evidence type="ECO:0000313" key="4">
    <source>
        <dbReference type="Proteomes" id="UP000521017"/>
    </source>
</evidence>
<evidence type="ECO:0000259" key="2">
    <source>
        <dbReference type="Pfam" id="PF04389"/>
    </source>
</evidence>
<evidence type="ECO:0000256" key="1">
    <source>
        <dbReference type="SAM" id="SignalP"/>
    </source>
</evidence>